<dbReference type="RefSeq" id="WP_161087449.1">
    <property type="nucleotide sequence ID" value="NZ_WWCX01000135.1"/>
</dbReference>
<reference evidence="1" key="1">
    <citation type="submission" date="2019-12" db="EMBL/GenBank/DDBJ databases">
        <title>Novel species isolated from a subtropical stream in China.</title>
        <authorList>
            <person name="Lu H."/>
        </authorList>
    </citation>
    <scope>NUCLEOTIDE SEQUENCE [LARGE SCALE GENOMIC DNA]</scope>
    <source>
        <strain evidence="1">FT81W</strain>
    </source>
</reference>
<dbReference type="Proteomes" id="UP000447355">
    <property type="component" value="Unassembled WGS sequence"/>
</dbReference>
<proteinExistence type="predicted"/>
<name>A0A845GZ95_9BURK</name>
<evidence type="ECO:0000313" key="1">
    <source>
        <dbReference type="EMBL" id="MYM98642.1"/>
    </source>
</evidence>
<comment type="caution">
    <text evidence="1">The sequence shown here is derived from an EMBL/GenBank/DDBJ whole genome shotgun (WGS) entry which is preliminary data.</text>
</comment>
<dbReference type="EMBL" id="WWCX01000135">
    <property type="protein sequence ID" value="MYM98642.1"/>
    <property type="molecule type" value="Genomic_DNA"/>
</dbReference>
<gene>
    <name evidence="1" type="ORF">GTP90_32840</name>
</gene>
<protein>
    <submittedName>
        <fullName evidence="1">Uncharacterized protein</fullName>
    </submittedName>
</protein>
<sequence>MKLRQRHAPMPLDLSVAIGLLWGHLNTGQFEQAYRLGRVCRRIWPEEDRLALLQAYAQVELFDGPDEDTKAVLARAGGCPDWTAVLARRCGAGV</sequence>
<evidence type="ECO:0000313" key="2">
    <source>
        <dbReference type="Proteomes" id="UP000447355"/>
    </source>
</evidence>
<dbReference type="AlphaFoldDB" id="A0A845GZ95"/>
<accession>A0A845GZ95</accession>
<organism evidence="1 2">
    <name type="scientific">Duganella vulcania</name>
    <dbReference type="NCBI Taxonomy" id="2692166"/>
    <lineage>
        <taxon>Bacteria</taxon>
        <taxon>Pseudomonadati</taxon>
        <taxon>Pseudomonadota</taxon>
        <taxon>Betaproteobacteria</taxon>
        <taxon>Burkholderiales</taxon>
        <taxon>Oxalobacteraceae</taxon>
        <taxon>Telluria group</taxon>
        <taxon>Duganella</taxon>
    </lineage>
</organism>